<dbReference type="Gene3D" id="3.40.630.40">
    <property type="entry name" value="Zn-dependent exopeptidases"/>
    <property type="match status" value="1"/>
</dbReference>
<dbReference type="Gene3D" id="2.60.40.3500">
    <property type="match status" value="1"/>
</dbReference>
<sequence length="421" mass="45756">MKLEGSDMIRIFLIVVLLILGQAGIGASAGFAQSGALDPAISNLPKVMAVRVSNSDGRSRLIIDMEKVTPFAFVSLVDPLRIALDVRSNGFPADLAGKPAGEGFVSKFELTSIAGDRVRTVLSLGAPAQVQQAYWLEAIDNQPARLVVDLIGDSAENFAAKAELDRFASEQSQKTGAALENKPNAPGTSQVKSQSRPLILIDPGHGGIDGGAKTPDGIEEKTLTLAFAKQLQQVLISSGRFDVALSRDDDRFIQLGERVQLARANNADLFISIHADTFEDATIRGASIYTRDEQATDILDKVLADQENKADLLAGFVKQDASEAVVGLLVDLMRREMRRQSYLAAKAILQQLRPTIRVRRFPLRRAGFFVLQSPDVPSILLELGFLSNRADENNLISPSWRLRMSEAVARGIVAYFDQSSR</sequence>
<evidence type="ECO:0000256" key="1">
    <source>
        <dbReference type="ARBA" id="ARBA00022801"/>
    </source>
</evidence>
<dbReference type="AlphaFoldDB" id="A0A3B0TH35"/>
<dbReference type="GO" id="GO:0008745">
    <property type="term" value="F:N-acetylmuramoyl-L-alanine amidase activity"/>
    <property type="evidence" value="ECO:0007669"/>
    <property type="project" value="UniProtKB-EC"/>
</dbReference>
<accession>A0A3B0TH35</accession>
<reference evidence="4" key="1">
    <citation type="submission" date="2018-06" db="EMBL/GenBank/DDBJ databases">
        <authorList>
            <person name="Zhirakovskaya E."/>
        </authorList>
    </citation>
    <scope>NUCLEOTIDE SEQUENCE</scope>
</reference>
<gene>
    <name evidence="4" type="ORF">MNBD_ALPHA12-1283</name>
</gene>
<keyword evidence="1 4" id="KW-0378">Hydrolase</keyword>
<evidence type="ECO:0000256" key="2">
    <source>
        <dbReference type="SAM" id="MobiDB-lite"/>
    </source>
</evidence>
<evidence type="ECO:0000259" key="3">
    <source>
        <dbReference type="SMART" id="SM00646"/>
    </source>
</evidence>
<dbReference type="InterPro" id="IPR002508">
    <property type="entry name" value="MurNAc-LAA_cat"/>
</dbReference>
<feature type="domain" description="MurNAc-LAA" evidence="3">
    <location>
        <begin position="259"/>
        <end position="413"/>
    </location>
</feature>
<dbReference type="PANTHER" id="PTHR30404">
    <property type="entry name" value="N-ACETYLMURAMOYL-L-ALANINE AMIDASE"/>
    <property type="match status" value="1"/>
</dbReference>
<dbReference type="EC" id="3.5.1.28" evidence="4"/>
<dbReference type="InterPro" id="IPR050695">
    <property type="entry name" value="N-acetylmuramoyl_amidase_3"/>
</dbReference>
<dbReference type="GO" id="GO:0009253">
    <property type="term" value="P:peptidoglycan catabolic process"/>
    <property type="evidence" value="ECO:0007669"/>
    <property type="project" value="InterPro"/>
</dbReference>
<dbReference type="EMBL" id="UOEO01000045">
    <property type="protein sequence ID" value="VAW16150.1"/>
    <property type="molecule type" value="Genomic_DNA"/>
</dbReference>
<name>A0A3B0TH35_9ZZZZ</name>
<dbReference type="CDD" id="cd02696">
    <property type="entry name" value="MurNAc-LAA"/>
    <property type="match status" value="1"/>
</dbReference>
<organism evidence="4">
    <name type="scientific">hydrothermal vent metagenome</name>
    <dbReference type="NCBI Taxonomy" id="652676"/>
    <lineage>
        <taxon>unclassified sequences</taxon>
        <taxon>metagenomes</taxon>
        <taxon>ecological metagenomes</taxon>
    </lineage>
</organism>
<feature type="region of interest" description="Disordered" evidence="2">
    <location>
        <begin position="171"/>
        <end position="196"/>
    </location>
</feature>
<feature type="compositionally biased region" description="Polar residues" evidence="2">
    <location>
        <begin position="186"/>
        <end position="196"/>
    </location>
</feature>
<dbReference type="GO" id="GO:0030288">
    <property type="term" value="C:outer membrane-bounded periplasmic space"/>
    <property type="evidence" value="ECO:0007669"/>
    <property type="project" value="TreeGrafter"/>
</dbReference>
<protein>
    <submittedName>
        <fullName evidence="4">N-acetylmuramoyl-L-alanine amidase</fullName>
        <ecNumber evidence="4">3.5.1.28</ecNumber>
    </submittedName>
</protein>
<dbReference type="PANTHER" id="PTHR30404:SF0">
    <property type="entry name" value="N-ACETYLMURAMOYL-L-ALANINE AMIDASE AMIC"/>
    <property type="match status" value="1"/>
</dbReference>
<dbReference type="SUPFAM" id="SSF53187">
    <property type="entry name" value="Zn-dependent exopeptidases"/>
    <property type="match status" value="1"/>
</dbReference>
<dbReference type="SMART" id="SM00646">
    <property type="entry name" value="Ami_3"/>
    <property type="match status" value="1"/>
</dbReference>
<evidence type="ECO:0000313" key="4">
    <source>
        <dbReference type="EMBL" id="VAW16150.1"/>
    </source>
</evidence>
<dbReference type="Pfam" id="PF01520">
    <property type="entry name" value="Amidase_3"/>
    <property type="match status" value="1"/>
</dbReference>
<proteinExistence type="predicted"/>